<feature type="region of interest" description="Disordered" evidence="1">
    <location>
        <begin position="1"/>
        <end position="535"/>
    </location>
</feature>
<feature type="compositionally biased region" description="Basic and acidic residues" evidence="1">
    <location>
        <begin position="1005"/>
        <end position="1024"/>
    </location>
</feature>
<feature type="compositionally biased region" description="Acidic residues" evidence="1">
    <location>
        <begin position="859"/>
        <end position="881"/>
    </location>
</feature>
<reference evidence="2 3" key="1">
    <citation type="submission" date="2014-02" db="EMBL/GenBank/DDBJ databases">
        <title>The genome sequence of Colletotrichum salicis CBS 607.94.</title>
        <authorList>
            <person name="Baroncelli R."/>
            <person name="Thon M.R."/>
        </authorList>
    </citation>
    <scope>NUCLEOTIDE SEQUENCE [LARGE SCALE GENOMIC DNA]</scope>
    <source>
        <strain evidence="2 3">CBS 607.94</strain>
    </source>
</reference>
<feature type="compositionally biased region" description="Low complexity" evidence="1">
    <location>
        <begin position="240"/>
        <end position="297"/>
    </location>
</feature>
<feature type="compositionally biased region" description="Basic and acidic residues" evidence="1">
    <location>
        <begin position="466"/>
        <end position="482"/>
    </location>
</feature>
<accession>A0A135V8D7</accession>
<sequence>MRALSSVGVGGGGGSDTSNNSRRSNNTPAGCNNLSTAPSAPSPSPSPRHAGDSLTSPPPKGTQSHTTTNRPQQGNTKLHPNHQQHQKHLVVQKGKQTPDSSRTRRNIRPSISPVTRINPAASAHRPSSNSSRPPGTTTTSSRPSAAPSGSSGSGASAGPTPATSSPAAVAVDRKPTVAQLRTTNNPTSTNNTNPAAVDRSPTPTAATAAATPTTTTTRPPRPFTAAATGPPTINGPRRITAAATSASTTKTITTTTTVGPNTTSSPSPPTTTTSSTPTTTPTTQPTTTPASTPSSTSRRQPPALSSSLRTPLRTRDQNVLNPSRPANAARAKPSPTPSPTTGTSPASASASSTPTMPLYEKGGSTTTRQPAMPSLSAKAIGRAPLTPKVAAKPSPPVVTPMGRRRNDNTINNNITYPTQPHINGGGARDDLTSPAPFLAANNITPRTGSRQSRVSSTNTTPNGTPDPDRNEWDRQPTLEPPRRQVVTFSPPSSVSSRNDANDSKFFYASEAKPSQASLPKAQPLKSQPRPLAPQQRNSTFMYANGGAVEKNRPTSPGIGFTPVLAPSLAPSLSPQLAPAPEPSSSKFFYANGAPNLQPGFRPSSAASMTGSVTSASSKLHRTSAGSANGFPMAQRPLSPNKPAQLPTSAPLVKSNSMPPHTVGRTQMTSPPPLAPPSHKRRTSTDTLSQVASHVGSEVPATDAMIMSRFMASQTSTPSELPSPTVPSFFAQQPITIASIIQAADDLEEEDEEYSADEDNDPEDLHSPTKSSHGDPLNDMVLNARRERKVQDLEITNASLEAINRSLEKQLRKQTAELRRYKRLSRSGRLSVPPSAGSSRMTSAESTPAGLGIEGLDLSDLSEEEAEGDMDDSMFESSELSETDSMSMSSPKEDPGRDERRRTRDEKRLRLDLSKHRELLVDSQKINVSIKRCLNWTEELIKEGKKALEYSVRPSDVELPPRVLRPAYLEENEDGEKGQKDEFTTSLPSSPLDSPRSLSPHWSNPQDRDSGIELPTDEKRYKTTT</sequence>
<feature type="compositionally biased region" description="Low complexity" evidence="1">
    <location>
        <begin position="16"/>
        <end position="27"/>
    </location>
</feature>
<dbReference type="PANTHER" id="PTHR38701">
    <property type="entry name" value="CHROMOSOME 8, WHOLE GENOME SHOTGUN SEQUENCE"/>
    <property type="match status" value="1"/>
</dbReference>
<proteinExistence type="predicted"/>
<name>A0A135V8D7_9PEZI</name>
<feature type="compositionally biased region" description="Basic residues" evidence="1">
    <location>
        <begin position="79"/>
        <end position="90"/>
    </location>
</feature>
<evidence type="ECO:0000313" key="2">
    <source>
        <dbReference type="EMBL" id="KXH68845.1"/>
    </source>
</evidence>
<feature type="region of interest" description="Disordered" evidence="1">
    <location>
        <begin position="745"/>
        <end position="777"/>
    </location>
</feature>
<feature type="region of interest" description="Disordered" evidence="1">
    <location>
        <begin position="600"/>
        <end position="699"/>
    </location>
</feature>
<feature type="compositionally biased region" description="Polar residues" evidence="1">
    <location>
        <begin position="653"/>
        <end position="668"/>
    </location>
</feature>
<feature type="compositionally biased region" description="Acidic residues" evidence="1">
    <location>
        <begin position="745"/>
        <end position="761"/>
    </location>
</feature>
<feature type="compositionally biased region" description="Polar residues" evidence="1">
    <location>
        <begin position="604"/>
        <end position="617"/>
    </location>
</feature>
<dbReference type="OrthoDB" id="2555519at2759"/>
<feature type="compositionally biased region" description="Low complexity" evidence="1">
    <location>
        <begin position="182"/>
        <end position="194"/>
    </location>
</feature>
<dbReference type="Proteomes" id="UP000070121">
    <property type="component" value="Unassembled WGS sequence"/>
</dbReference>
<feature type="compositionally biased region" description="Polar residues" evidence="1">
    <location>
        <begin position="61"/>
        <end position="78"/>
    </location>
</feature>
<dbReference type="EMBL" id="JFFI01000222">
    <property type="protein sequence ID" value="KXH68845.1"/>
    <property type="molecule type" value="Genomic_DNA"/>
</dbReference>
<dbReference type="STRING" id="1209931.A0A135V8D7"/>
<protein>
    <submittedName>
        <fullName evidence="2">Uncharacterized protein</fullName>
    </submittedName>
</protein>
<feature type="compositionally biased region" description="Low complexity" evidence="1">
    <location>
        <begin position="985"/>
        <end position="999"/>
    </location>
</feature>
<gene>
    <name evidence="2" type="ORF">CSAL01_00113</name>
</gene>
<feature type="compositionally biased region" description="Low complexity" evidence="1">
    <location>
        <begin position="328"/>
        <end position="355"/>
    </location>
</feature>
<feature type="compositionally biased region" description="Polar residues" evidence="1">
    <location>
        <begin position="835"/>
        <end position="845"/>
    </location>
</feature>
<comment type="caution">
    <text evidence="2">The sequence shown here is derived from an EMBL/GenBank/DDBJ whole genome shotgun (WGS) entry which is preliminary data.</text>
</comment>
<feature type="compositionally biased region" description="Polar residues" evidence="1">
    <location>
        <begin position="441"/>
        <end position="456"/>
    </location>
</feature>
<dbReference type="PANTHER" id="PTHR38701:SF1">
    <property type="entry name" value="UP-REGULATED DURING SEPTATION PROTEIN 1 DOMAIN-CONTAINING PROTEIN"/>
    <property type="match status" value="1"/>
</dbReference>
<feature type="region of interest" description="Disordered" evidence="1">
    <location>
        <begin position="965"/>
        <end position="1024"/>
    </location>
</feature>
<evidence type="ECO:0000313" key="3">
    <source>
        <dbReference type="Proteomes" id="UP000070121"/>
    </source>
</evidence>
<feature type="compositionally biased region" description="Low complexity" evidence="1">
    <location>
        <begin position="119"/>
        <end position="168"/>
    </location>
</feature>
<evidence type="ECO:0000256" key="1">
    <source>
        <dbReference type="SAM" id="MobiDB-lite"/>
    </source>
</evidence>
<feature type="compositionally biased region" description="Basic and acidic residues" evidence="1">
    <location>
        <begin position="890"/>
        <end position="905"/>
    </location>
</feature>
<dbReference type="AlphaFoldDB" id="A0A135V8D7"/>
<feature type="region of interest" description="Disordered" evidence="1">
    <location>
        <begin position="817"/>
        <end position="905"/>
    </location>
</feature>
<keyword evidence="3" id="KW-1185">Reference proteome</keyword>
<organism evidence="2 3">
    <name type="scientific">Colletotrichum salicis</name>
    <dbReference type="NCBI Taxonomy" id="1209931"/>
    <lineage>
        <taxon>Eukaryota</taxon>
        <taxon>Fungi</taxon>
        <taxon>Dikarya</taxon>
        <taxon>Ascomycota</taxon>
        <taxon>Pezizomycotina</taxon>
        <taxon>Sordariomycetes</taxon>
        <taxon>Hypocreomycetidae</taxon>
        <taxon>Glomerellales</taxon>
        <taxon>Glomerellaceae</taxon>
        <taxon>Colletotrichum</taxon>
        <taxon>Colletotrichum acutatum species complex</taxon>
    </lineage>
</organism>
<feature type="compositionally biased region" description="Low complexity" evidence="1">
    <location>
        <begin position="201"/>
        <end position="232"/>
    </location>
</feature>